<name>A0A2T4HAD5_FUSCU</name>
<evidence type="ECO:0000313" key="2">
    <source>
        <dbReference type="EMBL" id="PTD12695.1"/>
    </source>
</evidence>
<evidence type="ECO:0008006" key="4">
    <source>
        <dbReference type="Google" id="ProtNLM"/>
    </source>
</evidence>
<dbReference type="EMBL" id="PVEM01000001">
    <property type="protein sequence ID" value="PTD12695.1"/>
    <property type="molecule type" value="Genomic_DNA"/>
</dbReference>
<reference evidence="2 3" key="1">
    <citation type="submission" date="2018-02" db="EMBL/GenBank/DDBJ databases">
        <title>Fusarium culmorum secondary metabolites in fungal-bacterial-plant interactions.</title>
        <authorList>
            <person name="Schmidt R."/>
        </authorList>
    </citation>
    <scope>NUCLEOTIDE SEQUENCE [LARGE SCALE GENOMIC DNA]</scope>
    <source>
        <strain evidence="2 3">PV</strain>
    </source>
</reference>
<evidence type="ECO:0000256" key="1">
    <source>
        <dbReference type="SAM" id="MobiDB-lite"/>
    </source>
</evidence>
<proteinExistence type="predicted"/>
<gene>
    <name evidence="2" type="ORF">FCULG_00002858</name>
</gene>
<organism evidence="2 3">
    <name type="scientific">Fusarium culmorum</name>
    <dbReference type="NCBI Taxonomy" id="5516"/>
    <lineage>
        <taxon>Eukaryota</taxon>
        <taxon>Fungi</taxon>
        <taxon>Dikarya</taxon>
        <taxon>Ascomycota</taxon>
        <taxon>Pezizomycotina</taxon>
        <taxon>Sordariomycetes</taxon>
        <taxon>Hypocreomycetidae</taxon>
        <taxon>Hypocreales</taxon>
        <taxon>Nectriaceae</taxon>
        <taxon>Fusarium</taxon>
    </lineage>
</organism>
<sequence>MAPIMHTVDPDGDLVVVLKKPNTKNVIPEVSLRQEVNLGKDDPTFAPDATDVKVPLMSSGLPNKATLAEASNEIRFLVSSRHLTMASHMFKTMLSQRWTQPEAVNAQSDSTDADATTSTVASVKASSLSDGTDSPAPPMASSINASPSSPSPSRIPLTKEVVISEWHAYALLTVFNVIHGKCYSVSRRVSLEFFAQVAAIADYLQCAEALSVITDLWHSCSRKRSDKYGKEAIMWLYISWVFSSATVFIETARLIVQAGEGLDRVITHDLPIFEILG</sequence>
<keyword evidence="3" id="KW-1185">Reference proteome</keyword>
<comment type="caution">
    <text evidence="2">The sequence shown here is derived from an EMBL/GenBank/DDBJ whole genome shotgun (WGS) entry which is preliminary data.</text>
</comment>
<dbReference type="OMA" id="DWNIHAL"/>
<feature type="region of interest" description="Disordered" evidence="1">
    <location>
        <begin position="101"/>
        <end position="153"/>
    </location>
</feature>
<dbReference type="AlphaFoldDB" id="A0A2T4HAD5"/>
<protein>
    <recommendedName>
        <fullName evidence="4">BTB domain-containing protein</fullName>
    </recommendedName>
</protein>
<accession>A0A2T4HAD5</accession>
<dbReference type="OrthoDB" id="5326346at2759"/>
<feature type="compositionally biased region" description="Low complexity" evidence="1">
    <location>
        <begin position="108"/>
        <end position="127"/>
    </location>
</feature>
<feature type="compositionally biased region" description="Low complexity" evidence="1">
    <location>
        <begin position="139"/>
        <end position="152"/>
    </location>
</feature>
<dbReference type="Proteomes" id="UP000241587">
    <property type="component" value="Unassembled WGS sequence"/>
</dbReference>
<evidence type="ECO:0000313" key="3">
    <source>
        <dbReference type="Proteomes" id="UP000241587"/>
    </source>
</evidence>